<keyword evidence="5" id="KW-1185">Reference proteome</keyword>
<evidence type="ECO:0000256" key="1">
    <source>
        <dbReference type="SAM" id="MobiDB-lite"/>
    </source>
</evidence>
<evidence type="ECO:0000313" key="5">
    <source>
        <dbReference type="Proteomes" id="UP000186132"/>
    </source>
</evidence>
<dbReference type="RefSeq" id="WP_073390923.1">
    <property type="nucleotide sequence ID" value="NZ_FQVU01000003.1"/>
</dbReference>
<proteinExistence type="predicted"/>
<name>A0A1M5MXJ3_9ACTN</name>
<feature type="compositionally biased region" description="Basic and acidic residues" evidence="1">
    <location>
        <begin position="537"/>
        <end position="550"/>
    </location>
</feature>
<sequence>MRFVRFLFVVVLVGGGVLAAAGVSAEARAPRPVITSVEAAYGSSVGYAHLIIHGRHLTGGTVTVAGRRTDATVIDAEVITAFPAGHRHGTRFPVVVRTKAGTSNTARYEFRHARQPGTLRAVAAEAAPGGKAADLEYSATRCPAVGTCISLGSDFSGAGPVARVTTNGRTITQRVPVPADSDGDGTADLADLACPTATYCVAVGGYNADSASLISTWDGRAWTSVTAPVPPEGDNGAVGALLHVACGGPGHCVAFDQQHVYTLDGGTWQVTAAPVPAGSRHVVLDHVSCPVAGWCTVTGSADTATTSRNIVAVRAGTTWTSRFLPNPPHWKQKFNPDVDGLDCAHRDRCTLLAGGLAGGGAAPLSFATLHGGAVHWTAVPVPADARSATAWAVAVEGDASLRCPTTGTCWALAAYSVRGLSGRRGLQPVALRLHDGTTARVFPMPRPATSRTGWFALSDLACANPSACVAVGSRGDGDANDVRGDAIVETYADGVWTPVAAPSPKGRPRYSGYEFTAVDCAAVGRCTAVGDYNYDHDPDAGEGEPLEKSRPVILDITPR</sequence>
<accession>A0A1M5MXJ3</accession>
<dbReference type="GO" id="GO:0005975">
    <property type="term" value="P:carbohydrate metabolic process"/>
    <property type="evidence" value="ECO:0007669"/>
    <property type="project" value="UniProtKB-ARBA"/>
</dbReference>
<evidence type="ECO:0000256" key="2">
    <source>
        <dbReference type="SAM" id="SignalP"/>
    </source>
</evidence>
<evidence type="ECO:0000259" key="3">
    <source>
        <dbReference type="Pfam" id="PF01833"/>
    </source>
</evidence>
<gene>
    <name evidence="4" type="ORF">SAMN05443575_2859</name>
</gene>
<dbReference type="OrthoDB" id="3454650at2"/>
<evidence type="ECO:0000313" key="4">
    <source>
        <dbReference type="EMBL" id="SHG82044.1"/>
    </source>
</evidence>
<feature type="domain" description="IPT/TIG" evidence="3">
    <location>
        <begin position="32"/>
        <end position="109"/>
    </location>
</feature>
<dbReference type="AlphaFoldDB" id="A0A1M5MXJ3"/>
<dbReference type="STRING" id="1206085.SAMN05443575_2859"/>
<feature type="chain" id="PRO_5009912457" evidence="2">
    <location>
        <begin position="20"/>
        <end position="559"/>
    </location>
</feature>
<reference evidence="4 5" key="1">
    <citation type="submission" date="2016-11" db="EMBL/GenBank/DDBJ databases">
        <authorList>
            <person name="Jaros S."/>
            <person name="Januszkiewicz K."/>
            <person name="Wedrychowicz H."/>
        </authorList>
    </citation>
    <scope>NUCLEOTIDE SEQUENCE [LARGE SCALE GENOMIC DNA]</scope>
    <source>
        <strain evidence="4 5">DSM 45627</strain>
    </source>
</reference>
<dbReference type="Pfam" id="PF01833">
    <property type="entry name" value="TIG"/>
    <property type="match status" value="1"/>
</dbReference>
<keyword evidence="2" id="KW-0732">Signal</keyword>
<dbReference type="InterPro" id="IPR013783">
    <property type="entry name" value="Ig-like_fold"/>
</dbReference>
<dbReference type="EMBL" id="FQVU01000003">
    <property type="protein sequence ID" value="SHG82044.1"/>
    <property type="molecule type" value="Genomic_DNA"/>
</dbReference>
<dbReference type="Gene3D" id="2.60.40.10">
    <property type="entry name" value="Immunoglobulins"/>
    <property type="match status" value="1"/>
</dbReference>
<protein>
    <submittedName>
        <fullName evidence="4">IPT/TIG domain-containing protein</fullName>
    </submittedName>
</protein>
<dbReference type="Proteomes" id="UP000186132">
    <property type="component" value="Unassembled WGS sequence"/>
</dbReference>
<feature type="signal peptide" evidence="2">
    <location>
        <begin position="1"/>
        <end position="19"/>
    </location>
</feature>
<dbReference type="InterPro" id="IPR002909">
    <property type="entry name" value="IPT_dom"/>
</dbReference>
<feature type="region of interest" description="Disordered" evidence="1">
    <location>
        <begin position="537"/>
        <end position="559"/>
    </location>
</feature>
<organism evidence="4 5">
    <name type="scientific">Jatrophihabitans endophyticus</name>
    <dbReference type="NCBI Taxonomy" id="1206085"/>
    <lineage>
        <taxon>Bacteria</taxon>
        <taxon>Bacillati</taxon>
        <taxon>Actinomycetota</taxon>
        <taxon>Actinomycetes</taxon>
        <taxon>Jatrophihabitantales</taxon>
        <taxon>Jatrophihabitantaceae</taxon>
        <taxon>Jatrophihabitans</taxon>
    </lineage>
</organism>